<proteinExistence type="predicted"/>
<dbReference type="AlphaFoldDB" id="N1NG17"/>
<protein>
    <submittedName>
        <fullName evidence="1">Uncharacterized protein</fullName>
    </submittedName>
</protein>
<dbReference type="EMBL" id="HF937575">
    <property type="protein sequence ID" value="CCW28831.1"/>
    <property type="molecule type" value="Genomic_DNA"/>
</dbReference>
<reference evidence="1" key="2">
    <citation type="submission" date="2013-04" db="EMBL/GenBank/DDBJ databases">
        <authorList>
            <person name="Bertioli D."/>
        </authorList>
    </citation>
    <scope>NUCLEOTIDE SEQUENCE</scope>
</reference>
<reference evidence="1" key="1">
    <citation type="journal article" date="2013" name="Ann. Bot.">
        <title>The repetitive component of the A genome of peanut (Arachis hypogaea) and its role in remodelling intergenic sequence space since its evolutionary divergence from the B genome.</title>
        <authorList>
            <person name="Bertioli D.J."/>
            <person name="Vidigal B."/>
            <person name="Nielen S."/>
            <person name="Ratnaparkhe M.B."/>
            <person name="Lee T.H."/>
            <person name="Leal-Bertioli S.C."/>
            <person name="Kim C."/>
            <person name="Guimaraes P.M."/>
            <person name="Seijo G."/>
            <person name="Schwarzacher T."/>
            <person name="Paterson A.H."/>
            <person name="Heslop-Harrison P."/>
            <person name="Araujo A.C."/>
        </authorList>
    </citation>
    <scope>NUCLEOTIDE SEQUENCE</scope>
</reference>
<evidence type="ECO:0000313" key="1">
    <source>
        <dbReference type="EMBL" id="CCW28831.1"/>
    </source>
</evidence>
<gene>
    <name evidence="1" type="ORF">ARAX_AIPA147A20-012</name>
</gene>
<sequence>MGGLFYLPDLIRGRIGLDRVGFRTLGCR</sequence>
<organism evidence="1">
    <name type="scientific">Arachis ipaensis</name>
    <name type="common">Wild peanut</name>
    <dbReference type="NCBI Taxonomy" id="130454"/>
    <lineage>
        <taxon>Eukaryota</taxon>
        <taxon>Viridiplantae</taxon>
        <taxon>Streptophyta</taxon>
        <taxon>Embryophyta</taxon>
        <taxon>Tracheophyta</taxon>
        <taxon>Spermatophyta</taxon>
        <taxon>Magnoliopsida</taxon>
        <taxon>eudicotyledons</taxon>
        <taxon>Gunneridae</taxon>
        <taxon>Pentapetalae</taxon>
        <taxon>rosids</taxon>
        <taxon>fabids</taxon>
        <taxon>Fabales</taxon>
        <taxon>Fabaceae</taxon>
        <taxon>Papilionoideae</taxon>
        <taxon>50 kb inversion clade</taxon>
        <taxon>dalbergioids sensu lato</taxon>
        <taxon>Dalbergieae</taxon>
        <taxon>Pterocarpus clade</taxon>
        <taxon>Arachis</taxon>
    </lineage>
</organism>
<name>N1NG17_ARAIP</name>
<accession>N1NG17</accession>